<dbReference type="Gene3D" id="3.40.50.1700">
    <property type="entry name" value="Glycoside hydrolase family 3 C-terminal domain"/>
    <property type="match status" value="1"/>
</dbReference>
<dbReference type="InterPro" id="IPR002772">
    <property type="entry name" value="Glyco_hydro_3_C"/>
</dbReference>
<evidence type="ECO:0000313" key="3">
    <source>
        <dbReference type="EMBL" id="AYB00416.1"/>
    </source>
</evidence>
<gene>
    <name evidence="3" type="ORF">D4A81_11055</name>
</gene>
<dbReference type="KEGG" id="lua:D4A81_11055"/>
<evidence type="ECO:0000256" key="2">
    <source>
        <dbReference type="ARBA" id="ARBA00022801"/>
    </source>
</evidence>
<evidence type="ECO:0000256" key="1">
    <source>
        <dbReference type="ARBA" id="ARBA00005336"/>
    </source>
</evidence>
<dbReference type="GO" id="GO:0009044">
    <property type="term" value="F:xylan 1,4-beta-xylosidase activity"/>
    <property type="evidence" value="ECO:0007669"/>
    <property type="project" value="InterPro"/>
</dbReference>
<keyword evidence="4" id="KW-1185">Reference proteome</keyword>
<dbReference type="SUPFAM" id="SSF52279">
    <property type="entry name" value="Beta-D-glucan exohydrolase, C-terminal domain"/>
    <property type="match status" value="1"/>
</dbReference>
<reference evidence="3 4" key="1">
    <citation type="submission" date="2018-09" db="EMBL/GenBank/DDBJ databases">
        <title>Genome sequencing of Lachnoanaerobaculum umeaense DSM 23576.</title>
        <authorList>
            <person name="Kook J.-K."/>
            <person name="Park S.-N."/>
            <person name="Lim Y.K."/>
        </authorList>
    </citation>
    <scope>NUCLEOTIDE SEQUENCE [LARGE SCALE GENOMIC DNA]</scope>
    <source>
        <strain evidence="4">DSM 23576 \ CCUG 58757</strain>
    </source>
</reference>
<sequence length="266" mass="29318">MLIPSLAVATPFSFPLPSSPQEKSYIPALTYSKGFIFDENKFDKIDYLEVESKKHLNLAREVAEESIVLLKNDGILPLNKEKIKTIGVIGPNANSRRSLDGNYHGTASRYITALEGIQDYVGEDIRVLYSVGCELSSEKSEVLSAKPYDRISEALSVADYCDVIVLCLGLDETLEGEEGDTGNAYFSGDKKDLLLPKPQQILLDALLNLNKPMIVSIFSGSAMDLRIAQNANALLQTWYPGAMGGSTCKYNLWRGFSECKIAYNNI</sequence>
<dbReference type="AlphaFoldDB" id="A0A385Q2H1"/>
<dbReference type="InterPro" id="IPR044993">
    <property type="entry name" value="BXL"/>
</dbReference>
<comment type="similarity">
    <text evidence="1">Belongs to the glycosyl hydrolase 3 family.</text>
</comment>
<dbReference type="PANTHER" id="PTHR42721:SF3">
    <property type="entry name" value="BETA-D-XYLOSIDASE 5-RELATED"/>
    <property type="match status" value="1"/>
</dbReference>
<dbReference type="PANTHER" id="PTHR42721">
    <property type="entry name" value="SUGAR HYDROLASE-RELATED"/>
    <property type="match status" value="1"/>
</dbReference>
<evidence type="ECO:0000313" key="4">
    <source>
        <dbReference type="Proteomes" id="UP000265562"/>
    </source>
</evidence>
<accession>A0A385Q2H1</accession>
<keyword evidence="2" id="KW-0378">Hydrolase</keyword>
<dbReference type="Pfam" id="PF01915">
    <property type="entry name" value="Glyco_hydro_3_C"/>
    <property type="match status" value="1"/>
</dbReference>
<dbReference type="EMBL" id="CP032364">
    <property type="protein sequence ID" value="AYB00416.1"/>
    <property type="molecule type" value="Genomic_DNA"/>
</dbReference>
<dbReference type="InterPro" id="IPR036881">
    <property type="entry name" value="Glyco_hydro_3_C_sf"/>
</dbReference>
<dbReference type="GO" id="GO:0046556">
    <property type="term" value="F:alpha-L-arabinofuranosidase activity"/>
    <property type="evidence" value="ECO:0007669"/>
    <property type="project" value="TreeGrafter"/>
</dbReference>
<dbReference type="GO" id="GO:0031222">
    <property type="term" value="P:arabinan catabolic process"/>
    <property type="evidence" value="ECO:0007669"/>
    <property type="project" value="TreeGrafter"/>
</dbReference>
<name>A0A385Q2H1_9FIRM</name>
<dbReference type="Proteomes" id="UP000265562">
    <property type="component" value="Chromosome"/>
</dbReference>
<organism evidence="3 4">
    <name type="scientific">Lachnoanaerobaculum umeaense</name>
    <dbReference type="NCBI Taxonomy" id="617123"/>
    <lineage>
        <taxon>Bacteria</taxon>
        <taxon>Bacillati</taxon>
        <taxon>Bacillota</taxon>
        <taxon>Clostridia</taxon>
        <taxon>Lachnospirales</taxon>
        <taxon>Lachnospiraceae</taxon>
        <taxon>Lachnoanaerobaculum</taxon>
    </lineage>
</organism>
<protein>
    <submittedName>
        <fullName evidence="3">Uncharacterized protein</fullName>
    </submittedName>
</protein>
<proteinExistence type="inferred from homology"/>
<dbReference type="GO" id="GO:0045493">
    <property type="term" value="P:xylan catabolic process"/>
    <property type="evidence" value="ECO:0007669"/>
    <property type="project" value="InterPro"/>
</dbReference>